<evidence type="ECO:0000313" key="5">
    <source>
        <dbReference type="EMBL" id="MBW7453533.1"/>
    </source>
</evidence>
<dbReference type="InterPro" id="IPR021729">
    <property type="entry name" value="DUF3298"/>
</dbReference>
<gene>
    <name evidence="5" type="ORF">K0U00_05710</name>
</gene>
<dbReference type="SUPFAM" id="SSF55383">
    <property type="entry name" value="Copper amine oxidase, domain N"/>
    <property type="match status" value="1"/>
</dbReference>
<dbReference type="Pfam" id="PF13739">
    <property type="entry name" value="PdaC"/>
    <property type="match status" value="1"/>
</dbReference>
<evidence type="ECO:0000256" key="1">
    <source>
        <dbReference type="SAM" id="SignalP"/>
    </source>
</evidence>
<dbReference type="Gene3D" id="3.30.457.10">
    <property type="entry name" value="Copper amine oxidase-like, N-terminal domain"/>
    <property type="match status" value="1"/>
</dbReference>
<feature type="chain" id="PRO_5046700901" evidence="1">
    <location>
        <begin position="27"/>
        <end position="380"/>
    </location>
</feature>
<reference evidence="5 6" key="1">
    <citation type="submission" date="2021-07" db="EMBL/GenBank/DDBJ databases">
        <title>Paenibacillus radiodurans sp. nov., isolated from the southeastern edge of Tengger Desert.</title>
        <authorList>
            <person name="Zhang G."/>
        </authorList>
    </citation>
    <scope>NUCLEOTIDE SEQUENCE [LARGE SCALE GENOMIC DNA]</scope>
    <source>
        <strain evidence="5 6">CCM 7311</strain>
    </source>
</reference>
<dbReference type="Gene3D" id="3.30.565.40">
    <property type="entry name" value="Fervidobacterium nodosum Rt17-B1 like"/>
    <property type="match status" value="1"/>
</dbReference>
<feature type="signal peptide" evidence="1">
    <location>
        <begin position="1"/>
        <end position="26"/>
    </location>
</feature>
<keyword evidence="6" id="KW-1185">Reference proteome</keyword>
<dbReference type="Pfam" id="PF07833">
    <property type="entry name" value="Cu_amine_oxidN1"/>
    <property type="match status" value="1"/>
</dbReference>
<dbReference type="InterPro" id="IPR012854">
    <property type="entry name" value="Cu_amine_oxidase-like_N"/>
</dbReference>
<evidence type="ECO:0000313" key="6">
    <source>
        <dbReference type="Proteomes" id="UP001519887"/>
    </source>
</evidence>
<organism evidence="5 6">
    <name type="scientific">Paenibacillus sepulcri</name>
    <dbReference type="NCBI Taxonomy" id="359917"/>
    <lineage>
        <taxon>Bacteria</taxon>
        <taxon>Bacillati</taxon>
        <taxon>Bacillota</taxon>
        <taxon>Bacilli</taxon>
        <taxon>Bacillales</taxon>
        <taxon>Paenibacillaceae</taxon>
        <taxon>Paenibacillus</taxon>
    </lineage>
</organism>
<evidence type="ECO:0000259" key="3">
    <source>
        <dbReference type="Pfam" id="PF11738"/>
    </source>
</evidence>
<sequence length="380" mass="40851">MTQHRLTSNCLKILVLGAISSLMFHAGTPLSFASGNGIADTIDVGSPLANQKTSAIKVSAKTIKTISKTYTANVQYPVIAGLRSTQYQGELNYRISELARQDLEAVKKQAASGAAEAIDAGIDFIPYDITVKYEVMSDGSPGNSNYLSIKVLTYLFTGGAHGITRMDTYNIRNSDKPSLITLKDLFGADYKAVINKKVKEEIASNPDHYFQDAFTGITDDQTFYVKGGDAYIVFQNYEIAPYAAGLPEIKVPYAGDSSSGGGQLISLPVFINGVKLDLGQAPLFTNESGIVMAPLRPISAALGYKLNWKEASQQAKLFKGSQLITATVGKDSYISEKNALLSLETAPVIKNGTLYVPLAFYSELLQAKVAYTATAVMITA</sequence>
<accession>A0ABS7BY00</accession>
<feature type="domain" description="Copper amine oxidase-like N-terminal" evidence="2">
    <location>
        <begin position="271"/>
        <end position="374"/>
    </location>
</feature>
<dbReference type="InterPro" id="IPR025303">
    <property type="entry name" value="PdaC"/>
</dbReference>
<dbReference type="Proteomes" id="UP001519887">
    <property type="component" value="Unassembled WGS sequence"/>
</dbReference>
<evidence type="ECO:0000259" key="2">
    <source>
        <dbReference type="Pfam" id="PF07833"/>
    </source>
</evidence>
<evidence type="ECO:0000259" key="4">
    <source>
        <dbReference type="Pfam" id="PF13739"/>
    </source>
</evidence>
<dbReference type="InterPro" id="IPR037126">
    <property type="entry name" value="PdaC/RsiV-like_sf"/>
</dbReference>
<dbReference type="Gene3D" id="3.90.640.20">
    <property type="entry name" value="Heat-shock cognate protein, ATPase"/>
    <property type="match status" value="1"/>
</dbReference>
<protein>
    <submittedName>
        <fullName evidence="5">DUF3298 domain-containing protein</fullName>
    </submittedName>
</protein>
<proteinExistence type="predicted"/>
<keyword evidence="1" id="KW-0732">Signal</keyword>
<comment type="caution">
    <text evidence="5">The sequence shown here is derived from an EMBL/GenBank/DDBJ whole genome shotgun (WGS) entry which is preliminary data.</text>
</comment>
<feature type="domain" description="Deacetylase PdaC" evidence="4">
    <location>
        <begin position="65"/>
        <end position="164"/>
    </location>
</feature>
<dbReference type="InterPro" id="IPR036582">
    <property type="entry name" value="Mao_N_sf"/>
</dbReference>
<dbReference type="Pfam" id="PF11738">
    <property type="entry name" value="DUF3298"/>
    <property type="match status" value="1"/>
</dbReference>
<dbReference type="RefSeq" id="WP_210038212.1">
    <property type="nucleotide sequence ID" value="NZ_JBHLVU010000022.1"/>
</dbReference>
<dbReference type="EMBL" id="JAHZIK010000085">
    <property type="protein sequence ID" value="MBW7453533.1"/>
    <property type="molecule type" value="Genomic_DNA"/>
</dbReference>
<feature type="domain" description="DUF3298" evidence="3">
    <location>
        <begin position="183"/>
        <end position="253"/>
    </location>
</feature>
<name>A0ABS7BY00_9BACL</name>